<sequence length="116" mass="11870">SGGRGLGNGENYTKVLEPLADKLGAALGASRAAVDAGFVPNDYQVGQTGKIVAPQLYVAVGISGAIQHLAGMKDSKVIVAINKDEEAPIFSVADYGLVGDLFTVVPELISDLEALA</sequence>
<protein>
    <recommendedName>
        <fullName evidence="6">Electron transfer flavoprotein subunit alpha</fullName>
    </recommendedName>
    <alternativeName>
        <fullName evidence="7">Electron transfer flavoprotein large subunit</fullName>
    </alternativeName>
</protein>
<dbReference type="Pfam" id="PF00766">
    <property type="entry name" value="ETF_alpha"/>
    <property type="match status" value="1"/>
</dbReference>
<evidence type="ECO:0000256" key="3">
    <source>
        <dbReference type="ARBA" id="ARBA00022827"/>
    </source>
</evidence>
<reference evidence="9 10" key="1">
    <citation type="submission" date="2020-08" db="EMBL/GenBank/DDBJ databases">
        <title>Genomic Encyclopedia of Type Strains, Phase IV (KMG-V): Genome sequencing to study the core and pangenomes of soil and plant-associated prokaryotes.</title>
        <authorList>
            <person name="Whitman W."/>
        </authorList>
    </citation>
    <scope>NUCLEOTIDE SEQUENCE [LARGE SCALE GENOMIC DNA]</scope>
    <source>
        <strain evidence="9 10">JPY162</strain>
    </source>
</reference>
<evidence type="ECO:0000256" key="5">
    <source>
        <dbReference type="ARBA" id="ARBA00025649"/>
    </source>
</evidence>
<dbReference type="PANTHER" id="PTHR43153">
    <property type="entry name" value="ELECTRON TRANSFER FLAVOPROTEIN ALPHA"/>
    <property type="match status" value="1"/>
</dbReference>
<dbReference type="PANTHER" id="PTHR43153:SF1">
    <property type="entry name" value="ELECTRON TRANSFER FLAVOPROTEIN SUBUNIT ALPHA, MITOCHONDRIAL"/>
    <property type="match status" value="1"/>
</dbReference>
<keyword evidence="4" id="KW-0813">Transport</keyword>
<keyword evidence="2" id="KW-0285">Flavoprotein</keyword>
<evidence type="ECO:0000256" key="4">
    <source>
        <dbReference type="ARBA" id="ARBA00022982"/>
    </source>
</evidence>
<dbReference type="EMBL" id="JACHDE010000002">
    <property type="protein sequence ID" value="MBB5399849.1"/>
    <property type="molecule type" value="Genomic_DNA"/>
</dbReference>
<dbReference type="PROSITE" id="PS00696">
    <property type="entry name" value="ETF_ALPHA"/>
    <property type="match status" value="1"/>
</dbReference>
<dbReference type="Proteomes" id="UP000592820">
    <property type="component" value="Unassembled WGS sequence"/>
</dbReference>
<keyword evidence="4" id="KW-0249">Electron transport</keyword>
<dbReference type="RefSeq" id="WP_221313931.1">
    <property type="nucleotide sequence ID" value="NZ_JACHDE010000002.1"/>
</dbReference>
<keyword evidence="3" id="KW-0274">FAD</keyword>
<evidence type="ECO:0000313" key="9">
    <source>
        <dbReference type="EMBL" id="MBB5399849.1"/>
    </source>
</evidence>
<organism evidence="9 10">
    <name type="scientific">Paraburkholderia youngii</name>
    <dbReference type="NCBI Taxonomy" id="2782701"/>
    <lineage>
        <taxon>Bacteria</taxon>
        <taxon>Pseudomonadati</taxon>
        <taxon>Pseudomonadota</taxon>
        <taxon>Betaproteobacteria</taxon>
        <taxon>Burkholderiales</taxon>
        <taxon>Burkholderiaceae</taxon>
        <taxon>Paraburkholderia</taxon>
    </lineage>
</organism>
<evidence type="ECO:0000259" key="8">
    <source>
        <dbReference type="Pfam" id="PF00766"/>
    </source>
</evidence>
<dbReference type="InterPro" id="IPR001308">
    <property type="entry name" value="ETF_a/FixB"/>
</dbReference>
<comment type="caution">
    <text evidence="9">The sequence shown here is derived from an EMBL/GenBank/DDBJ whole genome shotgun (WGS) entry which is preliminary data.</text>
</comment>
<dbReference type="GO" id="GO:0009055">
    <property type="term" value="F:electron transfer activity"/>
    <property type="evidence" value="ECO:0007669"/>
    <property type="project" value="InterPro"/>
</dbReference>
<dbReference type="GO" id="GO:0050660">
    <property type="term" value="F:flavin adenine dinucleotide binding"/>
    <property type="evidence" value="ECO:0007669"/>
    <property type="project" value="InterPro"/>
</dbReference>
<comment type="similarity">
    <text evidence="1">Belongs to the ETF alpha-subunit/FixB family.</text>
</comment>
<dbReference type="Gene3D" id="3.40.50.1220">
    <property type="entry name" value="TPP-binding domain"/>
    <property type="match status" value="1"/>
</dbReference>
<evidence type="ECO:0000313" key="10">
    <source>
        <dbReference type="Proteomes" id="UP000592820"/>
    </source>
</evidence>
<dbReference type="FunFam" id="3.40.50.1220:FF:000001">
    <property type="entry name" value="Electron transfer flavoprotein, alpha subunit"/>
    <property type="match status" value="1"/>
</dbReference>
<feature type="non-terminal residue" evidence="9">
    <location>
        <position position="1"/>
    </location>
</feature>
<evidence type="ECO:0000256" key="2">
    <source>
        <dbReference type="ARBA" id="ARBA00022630"/>
    </source>
</evidence>
<dbReference type="InterPro" id="IPR018206">
    <property type="entry name" value="ETF_asu_C_CS"/>
</dbReference>
<proteinExistence type="inferred from homology"/>
<accession>A0A7W8L6A7</accession>
<dbReference type="AlphaFoldDB" id="A0A7W8L6A7"/>
<feature type="domain" description="Electron transfer flavoprotein alpha subunit C-terminal" evidence="8">
    <location>
        <begin position="1"/>
        <end position="73"/>
    </location>
</feature>
<evidence type="ECO:0000256" key="7">
    <source>
        <dbReference type="ARBA" id="ARBA00079299"/>
    </source>
</evidence>
<evidence type="ECO:0000256" key="6">
    <source>
        <dbReference type="ARBA" id="ARBA00068674"/>
    </source>
</evidence>
<dbReference type="InterPro" id="IPR014731">
    <property type="entry name" value="ETF_asu_C"/>
</dbReference>
<gene>
    <name evidence="9" type="ORF">HDG41_001888</name>
</gene>
<evidence type="ECO:0000256" key="1">
    <source>
        <dbReference type="ARBA" id="ARBA00005817"/>
    </source>
</evidence>
<dbReference type="GO" id="GO:0033539">
    <property type="term" value="P:fatty acid beta-oxidation using acyl-CoA dehydrogenase"/>
    <property type="evidence" value="ECO:0007669"/>
    <property type="project" value="TreeGrafter"/>
</dbReference>
<dbReference type="SUPFAM" id="SSF52467">
    <property type="entry name" value="DHS-like NAD/FAD-binding domain"/>
    <property type="match status" value="1"/>
</dbReference>
<comment type="function">
    <text evidence="5">The electron transfer flavoprotein serves as a specific electron acceptor for other dehydrogenases. It transfers the electrons to the main respiratory chain via ETF-ubiquinone oxidoreductase (ETF dehydrogenase).</text>
</comment>
<name>A0A7W8L6A7_9BURK</name>
<dbReference type="InterPro" id="IPR029035">
    <property type="entry name" value="DHS-like_NAD/FAD-binding_dom"/>
</dbReference>